<dbReference type="AlphaFoldDB" id="A0A7R9MK88"/>
<dbReference type="GO" id="GO:0033539">
    <property type="term" value="P:fatty acid beta-oxidation using acyl-CoA dehydrogenase"/>
    <property type="evidence" value="ECO:0007669"/>
    <property type="project" value="TreeGrafter"/>
</dbReference>
<dbReference type="GO" id="GO:0003995">
    <property type="term" value="F:acyl-CoA dehydrogenase activity"/>
    <property type="evidence" value="ECO:0007669"/>
    <property type="project" value="InterPro"/>
</dbReference>
<dbReference type="PANTHER" id="PTHR48083">
    <property type="entry name" value="MEDIUM-CHAIN SPECIFIC ACYL-COA DEHYDROGENASE, MITOCHONDRIAL-RELATED"/>
    <property type="match status" value="1"/>
</dbReference>
<keyword evidence="5 7" id="KW-0560">Oxidoreductase</keyword>
<dbReference type="InterPro" id="IPR036250">
    <property type="entry name" value="AcylCo_DH-like_C"/>
</dbReference>
<evidence type="ECO:0000313" key="11">
    <source>
        <dbReference type="EMBL" id="CAD7660616.1"/>
    </source>
</evidence>
<dbReference type="GO" id="GO:0050660">
    <property type="term" value="F:flavin adenine dinucleotide binding"/>
    <property type="evidence" value="ECO:0007669"/>
    <property type="project" value="InterPro"/>
</dbReference>
<sequence length="416" mass="46088">MAFLNQIKSPLMHKVFGHALTTRSVLLTTHRSITFTAQHEELRKTVRKVIETHVNPYVDQWEEEEIFPSHQVFKKFGEAGLLGITRPPEYNGLGLDYSYSIAFFEELANINCGGIPTGITVQTDMAVPALTAFGSDYLKKEFLAPTVAGDYVACVGVSEPSGGSDVAALLTTARRQGDDLIINGSKMWISNGIQADWMSLLANTREGAPHRNKSLICLPLKTPGVKTEKINKMGLKCSDTAIVYFDDVRVPVKNIVGEEGQGFTYQMIQFQDERLCAATAAVAQMDRIVNETIEYCRQRKTFGSPLIDNQVIHFTLAELKTEIELLRSTVYRAADAFISGENVTYLASIAKLKAGRLSREVSDKCLQYYGGMGYTKEMLISRAFRDSRALSIAGGTDEIMLGIICKFLDILPKKRG</sequence>
<dbReference type="InterPro" id="IPR006089">
    <property type="entry name" value="Acyl-CoA_DH_CS"/>
</dbReference>
<feature type="domain" description="Acyl-CoA oxidase/dehydrogenase middle" evidence="9">
    <location>
        <begin position="154"/>
        <end position="248"/>
    </location>
</feature>
<dbReference type="InterPro" id="IPR046373">
    <property type="entry name" value="Acyl-CoA_Oxase/DH_mid-dom_sf"/>
</dbReference>
<dbReference type="InterPro" id="IPR009075">
    <property type="entry name" value="AcylCo_DH/oxidase_C"/>
</dbReference>
<dbReference type="PROSITE" id="PS00072">
    <property type="entry name" value="ACYL_COA_DH_1"/>
    <property type="match status" value="1"/>
</dbReference>
<dbReference type="FunFam" id="2.40.110.10:FF:000002">
    <property type="entry name" value="Acyl-CoA dehydrogenase fadE12"/>
    <property type="match status" value="1"/>
</dbReference>
<dbReference type="Gene3D" id="1.20.140.10">
    <property type="entry name" value="Butyryl-CoA Dehydrogenase, subunit A, domain 3"/>
    <property type="match status" value="1"/>
</dbReference>
<dbReference type="InterPro" id="IPR009100">
    <property type="entry name" value="AcylCoA_DH/oxidase_NM_dom_sf"/>
</dbReference>
<organism evidence="11">
    <name type="scientific">Oppiella nova</name>
    <dbReference type="NCBI Taxonomy" id="334625"/>
    <lineage>
        <taxon>Eukaryota</taxon>
        <taxon>Metazoa</taxon>
        <taxon>Ecdysozoa</taxon>
        <taxon>Arthropoda</taxon>
        <taxon>Chelicerata</taxon>
        <taxon>Arachnida</taxon>
        <taxon>Acari</taxon>
        <taxon>Acariformes</taxon>
        <taxon>Sarcoptiformes</taxon>
        <taxon>Oribatida</taxon>
        <taxon>Brachypylina</taxon>
        <taxon>Oppioidea</taxon>
        <taxon>Oppiidae</taxon>
        <taxon>Oppiella</taxon>
    </lineage>
</organism>
<gene>
    <name evidence="11" type="ORF">ONB1V03_LOCUS17182</name>
</gene>
<proteinExistence type="inferred from homology"/>
<comment type="similarity">
    <text evidence="2 7">Belongs to the acyl-CoA dehydrogenase family.</text>
</comment>
<evidence type="ECO:0000256" key="4">
    <source>
        <dbReference type="ARBA" id="ARBA00022827"/>
    </source>
</evidence>
<name>A0A7R9MK88_9ACAR</name>
<dbReference type="SUPFAM" id="SSF47203">
    <property type="entry name" value="Acyl-CoA dehydrogenase C-terminal domain-like"/>
    <property type="match status" value="1"/>
</dbReference>
<dbReference type="PROSITE" id="PS00073">
    <property type="entry name" value="ACYL_COA_DH_2"/>
    <property type="match status" value="1"/>
</dbReference>
<comment type="cofactor">
    <cofactor evidence="1 7">
        <name>FAD</name>
        <dbReference type="ChEBI" id="CHEBI:57692"/>
    </cofactor>
</comment>
<dbReference type="InterPro" id="IPR050741">
    <property type="entry name" value="Acyl-CoA_dehydrogenase"/>
</dbReference>
<dbReference type="Pfam" id="PF00441">
    <property type="entry name" value="Acyl-CoA_dh_1"/>
    <property type="match status" value="1"/>
</dbReference>
<dbReference type="InterPro" id="IPR006091">
    <property type="entry name" value="Acyl-CoA_Oxase/DH_mid-dom"/>
</dbReference>
<reference evidence="11" key="1">
    <citation type="submission" date="2020-11" db="EMBL/GenBank/DDBJ databases">
        <authorList>
            <person name="Tran Van P."/>
        </authorList>
    </citation>
    <scope>NUCLEOTIDE SEQUENCE</scope>
</reference>
<evidence type="ECO:0000256" key="6">
    <source>
        <dbReference type="ARBA" id="ARBA00049552"/>
    </source>
</evidence>
<comment type="catalytic activity">
    <reaction evidence="6">
        <text>(2S)-2-methylbutanoyl-CoA + oxidized [electron-transfer flavoprotein] + H(+) = (2E)-2-methylbut-2-enoyl-CoA + reduced [electron-transfer flavoprotein]</text>
        <dbReference type="Rhea" id="RHEA:48256"/>
        <dbReference type="Rhea" id="RHEA-COMP:10685"/>
        <dbReference type="Rhea" id="RHEA-COMP:10686"/>
        <dbReference type="ChEBI" id="CHEBI:15378"/>
        <dbReference type="ChEBI" id="CHEBI:57337"/>
        <dbReference type="ChEBI" id="CHEBI:57692"/>
        <dbReference type="ChEBI" id="CHEBI:58307"/>
        <dbReference type="ChEBI" id="CHEBI:88166"/>
    </reaction>
    <physiologicalReaction direction="left-to-right" evidence="6">
        <dbReference type="Rhea" id="RHEA:48257"/>
    </physiologicalReaction>
</comment>
<feature type="domain" description="Acyl-CoA dehydrogenase/oxidase C-terminal" evidence="8">
    <location>
        <begin position="260"/>
        <end position="406"/>
    </location>
</feature>
<evidence type="ECO:0008006" key="13">
    <source>
        <dbReference type="Google" id="ProtNLM"/>
    </source>
</evidence>
<dbReference type="Gene3D" id="2.40.110.10">
    <property type="entry name" value="Butyryl-CoA Dehydrogenase, subunit A, domain 2"/>
    <property type="match status" value="1"/>
</dbReference>
<dbReference type="GO" id="GO:0005737">
    <property type="term" value="C:cytoplasm"/>
    <property type="evidence" value="ECO:0007669"/>
    <property type="project" value="TreeGrafter"/>
</dbReference>
<keyword evidence="3 7" id="KW-0285">Flavoprotein</keyword>
<evidence type="ECO:0000259" key="9">
    <source>
        <dbReference type="Pfam" id="PF02770"/>
    </source>
</evidence>
<dbReference type="PANTHER" id="PTHR48083:SF6">
    <property type="entry name" value="ACYL-COA DEHYDROGENASE 6"/>
    <property type="match status" value="1"/>
</dbReference>
<accession>A0A7R9MK88</accession>
<evidence type="ECO:0000256" key="7">
    <source>
        <dbReference type="RuleBase" id="RU362125"/>
    </source>
</evidence>
<keyword evidence="12" id="KW-1185">Reference proteome</keyword>
<dbReference type="Proteomes" id="UP000728032">
    <property type="component" value="Unassembled WGS sequence"/>
</dbReference>
<evidence type="ECO:0000259" key="10">
    <source>
        <dbReference type="Pfam" id="PF02771"/>
    </source>
</evidence>
<evidence type="ECO:0000256" key="1">
    <source>
        <dbReference type="ARBA" id="ARBA00001974"/>
    </source>
</evidence>
<dbReference type="FunFam" id="1.20.140.10:FF:000001">
    <property type="entry name" value="Acyl-CoA dehydrogenase"/>
    <property type="match status" value="1"/>
</dbReference>
<dbReference type="InterPro" id="IPR037069">
    <property type="entry name" value="AcylCoA_DH/ox_N_sf"/>
</dbReference>
<keyword evidence="4 7" id="KW-0274">FAD</keyword>
<dbReference type="Pfam" id="PF02770">
    <property type="entry name" value="Acyl-CoA_dh_M"/>
    <property type="match status" value="1"/>
</dbReference>
<dbReference type="EMBL" id="CAJPVJ010020796">
    <property type="protein sequence ID" value="CAG2177754.1"/>
    <property type="molecule type" value="Genomic_DNA"/>
</dbReference>
<evidence type="ECO:0000256" key="5">
    <source>
        <dbReference type="ARBA" id="ARBA00023002"/>
    </source>
</evidence>
<evidence type="ECO:0000313" key="12">
    <source>
        <dbReference type="Proteomes" id="UP000728032"/>
    </source>
</evidence>
<dbReference type="Pfam" id="PF02771">
    <property type="entry name" value="Acyl-CoA_dh_N"/>
    <property type="match status" value="1"/>
</dbReference>
<dbReference type="InterPro" id="IPR013786">
    <property type="entry name" value="AcylCoA_DH/ox_N"/>
</dbReference>
<feature type="domain" description="Acyl-CoA dehydrogenase/oxidase N-terminal" evidence="10">
    <location>
        <begin position="36"/>
        <end position="150"/>
    </location>
</feature>
<dbReference type="OrthoDB" id="10262177at2759"/>
<evidence type="ECO:0000256" key="2">
    <source>
        <dbReference type="ARBA" id="ARBA00009347"/>
    </source>
</evidence>
<evidence type="ECO:0000259" key="8">
    <source>
        <dbReference type="Pfam" id="PF00441"/>
    </source>
</evidence>
<evidence type="ECO:0000256" key="3">
    <source>
        <dbReference type="ARBA" id="ARBA00022630"/>
    </source>
</evidence>
<dbReference type="EMBL" id="OC935621">
    <property type="protein sequence ID" value="CAD7660616.1"/>
    <property type="molecule type" value="Genomic_DNA"/>
</dbReference>
<dbReference type="Gene3D" id="1.10.540.10">
    <property type="entry name" value="Acyl-CoA dehydrogenase/oxidase, N-terminal domain"/>
    <property type="match status" value="1"/>
</dbReference>
<protein>
    <recommendedName>
        <fullName evidence="13">Acyl-CoA dehydrogenase 6</fullName>
    </recommendedName>
</protein>
<dbReference type="SUPFAM" id="SSF56645">
    <property type="entry name" value="Acyl-CoA dehydrogenase NM domain-like"/>
    <property type="match status" value="1"/>
</dbReference>